<dbReference type="RefSeq" id="WP_091837024.1">
    <property type="nucleotide sequence ID" value="NZ_FPAA01000006.1"/>
</dbReference>
<dbReference type="InterPro" id="IPR045851">
    <property type="entry name" value="AMP-bd_C_sf"/>
</dbReference>
<evidence type="ECO:0000259" key="4">
    <source>
        <dbReference type="Pfam" id="PF13193"/>
    </source>
</evidence>
<proteinExistence type="inferred from homology"/>
<name>A0A1I6S7M6_9BACL</name>
<keyword evidence="6" id="KW-1185">Reference proteome</keyword>
<feature type="domain" description="AMP-dependent synthetase/ligase" evidence="3">
    <location>
        <begin position="31"/>
        <end position="419"/>
    </location>
</feature>
<evidence type="ECO:0000256" key="1">
    <source>
        <dbReference type="ARBA" id="ARBA00006432"/>
    </source>
</evidence>
<dbReference type="AlphaFoldDB" id="A0A1I6S7M6"/>
<dbReference type="OrthoDB" id="9803968at2"/>
<dbReference type="EMBL" id="FPAA01000006">
    <property type="protein sequence ID" value="SFS72894.1"/>
    <property type="molecule type" value="Genomic_DNA"/>
</dbReference>
<organism evidence="5 6">
    <name type="scientific">Marininema halotolerans</name>
    <dbReference type="NCBI Taxonomy" id="1155944"/>
    <lineage>
        <taxon>Bacteria</taxon>
        <taxon>Bacillati</taxon>
        <taxon>Bacillota</taxon>
        <taxon>Bacilli</taxon>
        <taxon>Bacillales</taxon>
        <taxon>Thermoactinomycetaceae</taxon>
        <taxon>Marininema</taxon>
    </lineage>
</organism>
<evidence type="ECO:0000256" key="2">
    <source>
        <dbReference type="ARBA" id="ARBA00022598"/>
    </source>
</evidence>
<evidence type="ECO:0000313" key="6">
    <source>
        <dbReference type="Proteomes" id="UP000198660"/>
    </source>
</evidence>
<dbReference type="Pfam" id="PF00501">
    <property type="entry name" value="AMP-binding"/>
    <property type="match status" value="1"/>
</dbReference>
<dbReference type="PANTHER" id="PTHR43767">
    <property type="entry name" value="LONG-CHAIN-FATTY-ACID--COA LIGASE"/>
    <property type="match status" value="1"/>
</dbReference>
<dbReference type="CDD" id="cd05936">
    <property type="entry name" value="FC-FACS_FadD_like"/>
    <property type="match status" value="1"/>
</dbReference>
<dbReference type="SUPFAM" id="SSF56801">
    <property type="entry name" value="Acetyl-CoA synthetase-like"/>
    <property type="match status" value="1"/>
</dbReference>
<dbReference type="InterPro" id="IPR000873">
    <property type="entry name" value="AMP-dep_synth/lig_dom"/>
</dbReference>
<comment type="similarity">
    <text evidence="1">Belongs to the ATP-dependent AMP-binding enzyme family.</text>
</comment>
<dbReference type="InterPro" id="IPR050237">
    <property type="entry name" value="ATP-dep_AMP-bd_enzyme"/>
</dbReference>
<dbReference type="InterPro" id="IPR025110">
    <property type="entry name" value="AMP-bd_C"/>
</dbReference>
<feature type="domain" description="AMP-binding enzyme C-terminal" evidence="4">
    <location>
        <begin position="469"/>
        <end position="544"/>
    </location>
</feature>
<accession>A0A1I6S7M6</accession>
<dbReference type="PANTHER" id="PTHR43767:SF9">
    <property type="entry name" value="LONG-CHAIN-FATTY-ACID--COA LIGASE"/>
    <property type="match status" value="1"/>
</dbReference>
<dbReference type="Gene3D" id="3.30.300.30">
    <property type="match status" value="1"/>
</dbReference>
<reference evidence="6" key="1">
    <citation type="submission" date="2016-10" db="EMBL/GenBank/DDBJ databases">
        <authorList>
            <person name="Varghese N."/>
            <person name="Submissions S."/>
        </authorList>
    </citation>
    <scope>NUCLEOTIDE SEQUENCE [LARGE SCALE GENOMIC DNA]</scope>
    <source>
        <strain evidence="6">DSM 45789</strain>
    </source>
</reference>
<evidence type="ECO:0000313" key="5">
    <source>
        <dbReference type="EMBL" id="SFS72894.1"/>
    </source>
</evidence>
<sequence length="567" mass="63841">MAAQEKVWLRNYPTETKANLDYPEQPLTAFLEKSAADFPNREAIHFMGKRIRYRELLSDVYRMAHALKEMGVQKGERVSIMLANCPQAVISYYAVLFLGGIVVQTNPMYKERELEHQLKDSGTETIICLDLVYNQVAKIKDKTSLKRVIVTGIQDYLPFPKNILYSLKLKKDGMNVAIPNQPGIYSFSSILKKALADPFESQVTSMEEIALLQYTGGTTGLAKGAMLTHRNTVVNVMQCSSWVYRAEYGGEKVLGMVPFFHVYGMTVVMNYGIYHAATLILLPKFDVEGALKVITKEKPTLFPGAPTMYVGLINHPKIAKYDLSSIEACISGSAPLPLVVQEKFEALTGGRLVEGYGLTECSPVTHANPIWEKRKNGTIGIPWPDTECRIMNPSTGKEQSPGESGLLQIRGPQVMKGYWNMEEETKKVIQDGWLNTGDIAKMDEDGYFYILDREKDMIIAGGFNIYPREVEEVLYDHPDIQEAAVIGVPDPYRGETVKACIVFKPNREITEEELNKYCREKLANYKVPRIYEFREELPKSTVGKVLRRVLAEEARQNASQEALKKGS</sequence>
<dbReference type="Proteomes" id="UP000198660">
    <property type="component" value="Unassembled WGS sequence"/>
</dbReference>
<keyword evidence="2" id="KW-0436">Ligase</keyword>
<gene>
    <name evidence="5" type="ORF">SAMN05444972_106199</name>
</gene>
<dbReference type="Pfam" id="PF13193">
    <property type="entry name" value="AMP-binding_C"/>
    <property type="match status" value="1"/>
</dbReference>
<protein>
    <submittedName>
        <fullName evidence="5">Long-chain acyl-CoA synthetase</fullName>
    </submittedName>
</protein>
<dbReference type="FunFam" id="3.40.50.12780:FF:000003">
    <property type="entry name" value="Long-chain-fatty-acid--CoA ligase FadD"/>
    <property type="match status" value="1"/>
</dbReference>
<dbReference type="GO" id="GO:0016877">
    <property type="term" value="F:ligase activity, forming carbon-sulfur bonds"/>
    <property type="evidence" value="ECO:0007669"/>
    <property type="project" value="UniProtKB-ARBA"/>
</dbReference>
<evidence type="ECO:0000259" key="3">
    <source>
        <dbReference type="Pfam" id="PF00501"/>
    </source>
</evidence>
<dbReference type="PROSITE" id="PS00455">
    <property type="entry name" value="AMP_BINDING"/>
    <property type="match status" value="1"/>
</dbReference>
<dbReference type="FunFam" id="3.30.300.30:FF:000008">
    <property type="entry name" value="2,3-dihydroxybenzoate-AMP ligase"/>
    <property type="match status" value="1"/>
</dbReference>
<dbReference type="Gene3D" id="2.30.38.10">
    <property type="entry name" value="Luciferase, Domain 3"/>
    <property type="match status" value="1"/>
</dbReference>
<dbReference type="InterPro" id="IPR020845">
    <property type="entry name" value="AMP-binding_CS"/>
</dbReference>
<dbReference type="Gene3D" id="3.40.50.980">
    <property type="match status" value="2"/>
</dbReference>